<dbReference type="EMBL" id="CP006935">
    <property type="protein sequence ID" value="AHC40307.1"/>
    <property type="molecule type" value="Genomic_DNA"/>
</dbReference>
<evidence type="ECO:0000313" key="1">
    <source>
        <dbReference type="EMBL" id="AHC40307.1"/>
    </source>
</evidence>
<organism evidence="1 2">
    <name type="scientific">Mycoplasma ovis str. Michigan</name>
    <dbReference type="NCBI Taxonomy" id="1415773"/>
    <lineage>
        <taxon>Bacteria</taxon>
        <taxon>Bacillati</taxon>
        <taxon>Mycoplasmatota</taxon>
        <taxon>Mollicutes</taxon>
        <taxon>Mycoplasmataceae</taxon>
        <taxon>Mycoplasma</taxon>
    </lineage>
</organism>
<gene>
    <name evidence="1" type="ORF">OVS_02230</name>
</gene>
<dbReference type="RefSeq" id="WP_024071228.1">
    <property type="nucleotide sequence ID" value="NC_023062.1"/>
</dbReference>
<dbReference type="Proteomes" id="UP000018745">
    <property type="component" value="Chromosome"/>
</dbReference>
<evidence type="ECO:0000313" key="2">
    <source>
        <dbReference type="Proteomes" id="UP000018745"/>
    </source>
</evidence>
<name>A0ABM5P1E9_9MOLU</name>
<keyword evidence="2" id="KW-1185">Reference proteome</keyword>
<reference evidence="1 2" key="1">
    <citation type="journal article" date="2014" name="Genome Announc.">
        <title>Complete Genome Sequence of Mycoplasma ovis Strain Michigan, a Hemoplasma of Sheep with Two Distinct 16S rRNA Genes.</title>
        <authorList>
            <person name="Deshuillers P.L."/>
            <person name="Santos A.P."/>
            <person name="do Nascimento N.C."/>
            <person name="Hampel J.A."/>
            <person name="Bergin I.L."/>
            <person name="Dyson M.C."/>
            <person name="Messick J.B."/>
        </authorList>
    </citation>
    <scope>NUCLEOTIDE SEQUENCE [LARGE SCALE GENOMIC DNA]</scope>
    <source>
        <strain evidence="1 2">Michigan</strain>
    </source>
</reference>
<dbReference type="PROSITE" id="PS51257">
    <property type="entry name" value="PROKAR_LIPOPROTEIN"/>
    <property type="match status" value="1"/>
</dbReference>
<evidence type="ECO:0008006" key="3">
    <source>
        <dbReference type="Google" id="ProtNLM"/>
    </source>
</evidence>
<accession>A0ABM5P1E9</accession>
<sequence>MPINPKVLVTAVSLGGSCIGIPLCFWGTQNTEGTSSSPNALNVVAEATSTSRSSAPEERKSISKGVCTTIPFPNNLEGFLEEVKKEQKDYVGVTCSNTDVKDDYIPLPKDWTGLFSQLVLSGDLASGTGKKFEMYTETQQVESNTGSSIKAIFRGTGLKSDVEGTWTYIDSKQPLTETLVSVLIKEGEAKGNLIYLFLPKN</sequence>
<protein>
    <recommendedName>
        <fullName evidence="3">Lipoprotein</fullName>
    </recommendedName>
</protein>
<proteinExistence type="predicted"/>